<dbReference type="Proteomes" id="UP000632377">
    <property type="component" value="Unassembled WGS sequence"/>
</dbReference>
<dbReference type="SUPFAM" id="SSF54106">
    <property type="entry name" value="LysM domain"/>
    <property type="match status" value="1"/>
</dbReference>
<dbReference type="InterPro" id="IPR018392">
    <property type="entry name" value="LysM"/>
</dbReference>
<comment type="caution">
    <text evidence="2">The sequence shown here is derived from an EMBL/GenBank/DDBJ whole genome shotgun (WGS) entry which is preliminary data.</text>
</comment>
<dbReference type="EMBL" id="JAESWC010000002">
    <property type="protein sequence ID" value="MBL4935839.1"/>
    <property type="molecule type" value="Genomic_DNA"/>
</dbReference>
<dbReference type="PANTHER" id="PTHR33734:SF22">
    <property type="entry name" value="MEMBRANE-BOUND LYTIC MUREIN TRANSGLYCOSYLASE D"/>
    <property type="match status" value="1"/>
</dbReference>
<evidence type="ECO:0000313" key="3">
    <source>
        <dbReference type="Proteomes" id="UP000632377"/>
    </source>
</evidence>
<dbReference type="SMART" id="SM00257">
    <property type="entry name" value="LysM"/>
    <property type="match status" value="1"/>
</dbReference>
<proteinExistence type="predicted"/>
<reference evidence="2 3" key="1">
    <citation type="submission" date="2021-01" db="EMBL/GenBank/DDBJ databases">
        <title>Genome public.</title>
        <authorList>
            <person name="Liu C."/>
            <person name="Sun Q."/>
        </authorList>
    </citation>
    <scope>NUCLEOTIDE SEQUENCE [LARGE SCALE GENOMIC DNA]</scope>
    <source>
        <strain evidence="2 3">YIM B02515</strain>
    </source>
</reference>
<dbReference type="Pfam" id="PF12673">
    <property type="entry name" value="SipL"/>
    <property type="match status" value="3"/>
</dbReference>
<keyword evidence="3" id="KW-1185">Reference proteome</keyword>
<accession>A0ABS1TBZ7</accession>
<dbReference type="Pfam" id="PF01476">
    <property type="entry name" value="LysM"/>
    <property type="match status" value="1"/>
</dbReference>
<dbReference type="InterPro" id="IPR024300">
    <property type="entry name" value="SipL_SPOCS_dom"/>
</dbReference>
<dbReference type="Gene3D" id="3.10.350.10">
    <property type="entry name" value="LysM domain"/>
    <property type="match status" value="1"/>
</dbReference>
<evidence type="ECO:0000259" key="1">
    <source>
        <dbReference type="PROSITE" id="PS51782"/>
    </source>
</evidence>
<dbReference type="PROSITE" id="PS51782">
    <property type="entry name" value="LYSM"/>
    <property type="match status" value="1"/>
</dbReference>
<protein>
    <submittedName>
        <fullName evidence="2">DUF3794 domain-containing protein</fullName>
    </submittedName>
</protein>
<feature type="domain" description="LysM" evidence="1">
    <location>
        <begin position="471"/>
        <end position="515"/>
    </location>
</feature>
<dbReference type="RefSeq" id="WP_202748428.1">
    <property type="nucleotide sequence ID" value="NZ_JAESWC010000002.1"/>
</dbReference>
<name>A0ABS1TBZ7_9CLOT</name>
<dbReference type="InterPro" id="IPR036779">
    <property type="entry name" value="LysM_dom_sf"/>
</dbReference>
<dbReference type="PANTHER" id="PTHR33734">
    <property type="entry name" value="LYSM DOMAIN-CONTAINING GPI-ANCHORED PROTEIN 2"/>
    <property type="match status" value="1"/>
</dbReference>
<gene>
    <name evidence="2" type="ORF">JK636_08710</name>
</gene>
<sequence length="521" mass="58385">MAIDLVKENIECEQLLGESTADSVIKGEYVIPDTHPDVYQILTLDAKPSILTKEVMQDKIYLEGQIQLNVLYLAKEDETRSGVHNVVYTAKFQNSIELNGVNRNMPCEAECYIEHIEPVVVNERKIAVEGIVKLKAAAYKVYNFEIVKDLRGLSDVQVLKNNSSIDKIVGTCDGEMVAKSHMQIPMDKPQIGTVLKCDVNMHKKETKVLDGKVQVSAFANIYMLYRGKDTSDLCYIDNDILVNKELDIEGVSSFMDSYTDFRVDDMIFDIKEDDLGENRIVDVEALIRSNTKVMNKEQMDTIEDAYSPSMIMDMEKKNYELNVMHGQANNEAIVKGNIEIDSEMPKPASIIMSTGSVCITDKKLVEDKVVVEGLLKVEVLYKTNDEDKCAHVIRDEIPFTTGVEIAGAKIDMQCVAKVSLESIEAAIEANTIGVKAIVEVYCRVNYMRNKEFLVNVMPKEGEKPSKKASITIYVVQKDDTLWKIAKRYHTTVDTLVQINELEGIDAVQAGGKLIIPGRALI</sequence>
<dbReference type="CDD" id="cd00118">
    <property type="entry name" value="LysM"/>
    <property type="match status" value="1"/>
</dbReference>
<organism evidence="2 3">
    <name type="scientific">Clostridium rhizosphaerae</name>
    <dbReference type="NCBI Taxonomy" id="2803861"/>
    <lineage>
        <taxon>Bacteria</taxon>
        <taxon>Bacillati</taxon>
        <taxon>Bacillota</taxon>
        <taxon>Clostridia</taxon>
        <taxon>Eubacteriales</taxon>
        <taxon>Clostridiaceae</taxon>
        <taxon>Clostridium</taxon>
    </lineage>
</organism>
<evidence type="ECO:0000313" key="2">
    <source>
        <dbReference type="EMBL" id="MBL4935839.1"/>
    </source>
</evidence>